<evidence type="ECO:0000313" key="2">
    <source>
        <dbReference type="Proteomes" id="UP000030129"/>
    </source>
</evidence>
<evidence type="ECO:0000313" key="1">
    <source>
        <dbReference type="EMBL" id="KGO79030.1"/>
    </source>
</evidence>
<reference evidence="1 2" key="1">
    <citation type="submission" date="2013-09" db="EMBL/GenBank/DDBJ databases">
        <authorList>
            <person name="Zeng Z."/>
            <person name="Chen C."/>
        </authorList>
    </citation>
    <scope>NUCLEOTIDE SEQUENCE [LARGE SCALE GENOMIC DNA]</scope>
    <source>
        <strain evidence="1 2">F44-8</strain>
    </source>
</reference>
<accession>A0A0A2LS50</accession>
<protein>
    <submittedName>
        <fullName evidence="1">Uncharacterized protein</fullName>
    </submittedName>
</protein>
<gene>
    <name evidence="1" type="ORF">Q763_15060</name>
</gene>
<keyword evidence="2" id="KW-1185">Reference proteome</keyword>
<dbReference type="RefSeq" id="WP_035135697.1">
    <property type="nucleotide sequence ID" value="NZ_JRLV01000021.1"/>
</dbReference>
<dbReference type="PROSITE" id="PS51257">
    <property type="entry name" value="PROKAR_LIPOPROTEIN"/>
    <property type="match status" value="1"/>
</dbReference>
<dbReference type="Gene3D" id="2.180.10.10">
    <property type="entry name" value="RHS repeat-associated core"/>
    <property type="match status" value="1"/>
</dbReference>
<organism evidence="1 2">
    <name type="scientific">Flavobacterium beibuense F44-8</name>
    <dbReference type="NCBI Taxonomy" id="1406840"/>
    <lineage>
        <taxon>Bacteria</taxon>
        <taxon>Pseudomonadati</taxon>
        <taxon>Bacteroidota</taxon>
        <taxon>Flavobacteriia</taxon>
        <taxon>Flavobacteriales</taxon>
        <taxon>Flavobacteriaceae</taxon>
        <taxon>Flavobacterium</taxon>
    </lineage>
</organism>
<proteinExistence type="predicted"/>
<name>A0A0A2LS50_9FLAO</name>
<dbReference type="STRING" id="1406840.Q763_15060"/>
<dbReference type="AlphaFoldDB" id="A0A0A2LS50"/>
<dbReference type="Proteomes" id="UP000030129">
    <property type="component" value="Unassembled WGS sequence"/>
</dbReference>
<sequence length="356" mass="41336">MKRIFSLALLLILTSCQKEEKKVIDRSKADWDSYELLGNVESISEKSYALNGSEKGEHKREVKYSHDFDLVFNDEGKLVVERKWIKGDTPYEESIYEGKDKLISTIQYMAGKPFIKTEYTWENGNNTNIIKRNADGTQLSRTLQRFEGDKLVDVTKYNAQDILQDRTAFIYNENGNVKEEHSYLKTETVQFKNIYDYDENGNVTSITRYNKDGGIEYITNTKYDGDKLISKETINPDKTLGRVQKFTYDNNGNLIIEYLKDGDEGIEYVTEYHYDNNGNKLGMVVKQDGNITYKAGYAYDNHNSITEFNVADDKNVIKDSKFYRYEYDDKGNWTKKTISINGVETFVVERIITYLP</sequence>
<dbReference type="eggNOG" id="COG3209">
    <property type="taxonomic scope" value="Bacteria"/>
</dbReference>
<dbReference type="EMBL" id="JRLV01000021">
    <property type="protein sequence ID" value="KGO79030.1"/>
    <property type="molecule type" value="Genomic_DNA"/>
</dbReference>
<comment type="caution">
    <text evidence="1">The sequence shown here is derived from an EMBL/GenBank/DDBJ whole genome shotgun (WGS) entry which is preliminary data.</text>
</comment>